<keyword evidence="1" id="KW-1185">Reference proteome</keyword>
<accession>A0A915PK54</accession>
<organism evidence="1 2">
    <name type="scientific">Setaria digitata</name>
    <dbReference type="NCBI Taxonomy" id="48799"/>
    <lineage>
        <taxon>Eukaryota</taxon>
        <taxon>Metazoa</taxon>
        <taxon>Ecdysozoa</taxon>
        <taxon>Nematoda</taxon>
        <taxon>Chromadorea</taxon>
        <taxon>Rhabditida</taxon>
        <taxon>Spirurina</taxon>
        <taxon>Spiruromorpha</taxon>
        <taxon>Filarioidea</taxon>
        <taxon>Setariidae</taxon>
        <taxon>Setaria</taxon>
    </lineage>
</organism>
<evidence type="ECO:0000313" key="2">
    <source>
        <dbReference type="WBParaSite" id="sdigi.contig204.g6086.t1"/>
    </source>
</evidence>
<reference evidence="2" key="1">
    <citation type="submission" date="2022-11" db="UniProtKB">
        <authorList>
            <consortium name="WormBaseParasite"/>
        </authorList>
    </citation>
    <scope>IDENTIFICATION</scope>
</reference>
<dbReference type="AlphaFoldDB" id="A0A915PK54"/>
<evidence type="ECO:0000313" key="1">
    <source>
        <dbReference type="Proteomes" id="UP000887581"/>
    </source>
</evidence>
<protein>
    <submittedName>
        <fullName evidence="2">Uncharacterized protein</fullName>
    </submittedName>
</protein>
<sequence>MDDGNLSNLWKILQAEEATGVKCFDPERKNFYISESGFCVYGISYDLIDDVFYFDEKLYVNHELSHEDSDIALAEFEKAAGPLCEETEKHFDARNAVSYYGVWVKTKNDTYKDMFIGCCRSCEVLDKIKWLIALKSQMVTLTKQALIKKNVFLNYGENLLLSNTLYFMAQENGINIATCESSTYELIPVLLGNRVGFIGASDRLSWESLLLRSHAPKRKNDVGDMGWYTSAIANKYKRNRCANSYASISYNDCVVYVLSTKLYGFECCCYGSQIARCQERIGNAIVTGLNLAINRERKKVCIIDEDSVNPITVVNFSSNGITFRGDVYNLMNDMEKETNSSSPQNSRSSGMEQIEENKELINQYMNVTQSFQCINLSTWDARAHDIFRFRCAQLLRRTAAKSVPKFCEYNNEYQYFLHDYFHPVRLGTNHSCLLHFVTKNALRDMKRLLPGESSVIFFMPGSAIQPIDFSYALLKVDTCDYLDVDLNYDYLRTRYCYESTELLKHFETKYMPMRLFACRCKTRPGDAPCDKILMKNIAKMAEESQLNKFVSSDIPNPDISESQFLMMLNLDYLLHNFRDRKYYCGAYDDAHTILFNQKPRFSVNDLSSYCTTMLDFQIIGNNIEYVFSGGIARRTLVNKVKFSLAAIPYAMNLLTGETTQLCMHLVMGKMILCFCHNKYEDRKKPCNLNPYEKSKALQLAIYELSQSKVLFIIGEQKDTVIISECMKGAVKFEGELGQRANCAEKILYEECGIISESNETSDNDEENLVCCCVDNCDSVGLQLQEFDAEVRFLMESDNQTY</sequence>
<dbReference type="Proteomes" id="UP000887581">
    <property type="component" value="Unplaced"/>
</dbReference>
<name>A0A915PK54_9BILA</name>
<proteinExistence type="predicted"/>
<dbReference type="WBParaSite" id="sdigi.contig204.g6086.t1">
    <property type="protein sequence ID" value="sdigi.contig204.g6086.t1"/>
    <property type="gene ID" value="sdigi.contig204.g6086"/>
</dbReference>